<dbReference type="EMBL" id="CP041372">
    <property type="protein sequence ID" value="QKS73149.1"/>
    <property type="molecule type" value="Genomic_DNA"/>
</dbReference>
<dbReference type="GO" id="GO:0005886">
    <property type="term" value="C:plasma membrane"/>
    <property type="evidence" value="ECO:0007669"/>
    <property type="project" value="UniProtKB-SubCell"/>
</dbReference>
<evidence type="ECO:0000256" key="5">
    <source>
        <dbReference type="ARBA" id="ARBA00022989"/>
    </source>
</evidence>
<keyword evidence="5 7" id="KW-1133">Transmembrane helix</keyword>
<dbReference type="Proteomes" id="UP000318138">
    <property type="component" value="Chromosome"/>
</dbReference>
<accession>A0A859FK37</accession>
<comment type="subcellular location">
    <subcellularLocation>
        <location evidence="1">Cell membrane</location>
        <topology evidence="1">Multi-pass membrane protein</topology>
    </subcellularLocation>
</comment>
<evidence type="ECO:0000313" key="10">
    <source>
        <dbReference type="Proteomes" id="UP000318138"/>
    </source>
</evidence>
<evidence type="ECO:0000256" key="3">
    <source>
        <dbReference type="ARBA" id="ARBA00022475"/>
    </source>
</evidence>
<proteinExistence type="inferred from homology"/>
<dbReference type="InterPro" id="IPR007353">
    <property type="entry name" value="DUF421"/>
</dbReference>
<sequence>MMQEALVTLVRAIITFFTILLYARLIGKQLIRNFTMFDYINGITIGSIAATLATDISSKAFVHWIALTVFLVLTILLQVIGLKNRYLSKVLDSEPVVLMDKGQILESNLEKVRITKDEFMQQLRSKSIFSPDEVQTAILEPDGSVSVLQKFAFQPAEKGDVKAKPKRVMITTELIMDGNVIKQNLEQRNKTEKWLQKKLREKGITDMKQVAYAAILPNDSLYVDVFDDKGVDDVNISDYEGPY</sequence>
<keyword evidence="4 7" id="KW-0812">Transmembrane</keyword>
<evidence type="ECO:0000256" key="4">
    <source>
        <dbReference type="ARBA" id="ARBA00022692"/>
    </source>
</evidence>
<keyword evidence="6 7" id="KW-0472">Membrane</keyword>
<evidence type="ECO:0000256" key="7">
    <source>
        <dbReference type="SAM" id="Phobius"/>
    </source>
</evidence>
<dbReference type="InterPro" id="IPR023090">
    <property type="entry name" value="UPF0702_alpha/beta_dom_sf"/>
</dbReference>
<dbReference type="KEGG" id="psua:FLK61_24560"/>
<protein>
    <submittedName>
        <fullName evidence="9">DUF421 domain-containing protein</fullName>
    </submittedName>
</protein>
<evidence type="ECO:0000256" key="2">
    <source>
        <dbReference type="ARBA" id="ARBA00006448"/>
    </source>
</evidence>
<dbReference type="PANTHER" id="PTHR34582:SF7">
    <property type="entry name" value="UPF0702 TRANSMEMBRANE PROTEIN YDFS"/>
    <property type="match status" value="1"/>
</dbReference>
<evidence type="ECO:0000256" key="1">
    <source>
        <dbReference type="ARBA" id="ARBA00004651"/>
    </source>
</evidence>
<evidence type="ECO:0000259" key="8">
    <source>
        <dbReference type="Pfam" id="PF04239"/>
    </source>
</evidence>
<name>A0A859FK37_9BACI</name>
<reference evidence="10" key="1">
    <citation type="submission" date="2019-07" db="EMBL/GenBank/DDBJ databases">
        <title>Bacillus alkalisoli sp. nov. isolated from saline soil.</title>
        <authorList>
            <person name="Sun J.-Q."/>
            <person name="Xu L."/>
        </authorList>
    </citation>
    <scope>NUCLEOTIDE SEQUENCE [LARGE SCALE GENOMIC DNA]</scope>
    <source>
        <strain evidence="10">M4U3P1</strain>
    </source>
</reference>
<dbReference type="Pfam" id="PF04239">
    <property type="entry name" value="DUF421"/>
    <property type="match status" value="1"/>
</dbReference>
<comment type="similarity">
    <text evidence="2">Belongs to the UPF0702 family.</text>
</comment>
<dbReference type="AlphaFoldDB" id="A0A859FK37"/>
<keyword evidence="10" id="KW-1185">Reference proteome</keyword>
<feature type="transmembrane region" description="Helical" evidence="7">
    <location>
        <begin position="6"/>
        <end position="25"/>
    </location>
</feature>
<organism evidence="9 10">
    <name type="scientific">Paenalkalicoccus suaedae</name>
    <dbReference type="NCBI Taxonomy" id="2592382"/>
    <lineage>
        <taxon>Bacteria</taxon>
        <taxon>Bacillati</taxon>
        <taxon>Bacillota</taxon>
        <taxon>Bacilli</taxon>
        <taxon>Bacillales</taxon>
        <taxon>Bacillaceae</taxon>
        <taxon>Paenalkalicoccus</taxon>
    </lineage>
</organism>
<feature type="domain" description="YetF C-terminal" evidence="8">
    <location>
        <begin position="83"/>
        <end position="214"/>
    </location>
</feature>
<dbReference type="PANTHER" id="PTHR34582">
    <property type="entry name" value="UPF0702 TRANSMEMBRANE PROTEIN YCAP"/>
    <property type="match status" value="1"/>
</dbReference>
<feature type="transmembrane region" description="Helical" evidence="7">
    <location>
        <begin position="37"/>
        <end position="54"/>
    </location>
</feature>
<evidence type="ECO:0000256" key="6">
    <source>
        <dbReference type="ARBA" id="ARBA00023136"/>
    </source>
</evidence>
<gene>
    <name evidence="9" type="ORF">FLK61_24560</name>
</gene>
<feature type="transmembrane region" description="Helical" evidence="7">
    <location>
        <begin position="60"/>
        <end position="80"/>
    </location>
</feature>
<keyword evidence="3" id="KW-1003">Cell membrane</keyword>
<dbReference type="Gene3D" id="3.30.240.20">
    <property type="entry name" value="bsu07140 like domains"/>
    <property type="match status" value="2"/>
</dbReference>
<evidence type="ECO:0000313" key="9">
    <source>
        <dbReference type="EMBL" id="QKS73149.1"/>
    </source>
</evidence>